<dbReference type="KEGG" id="tvi:Thivi_2455"/>
<dbReference type="SMART" id="SM00327">
    <property type="entry name" value="VWA"/>
    <property type="match status" value="1"/>
</dbReference>
<reference evidence="2 3" key="1">
    <citation type="submission" date="2012-06" db="EMBL/GenBank/DDBJ databases">
        <title>Complete sequence of Thiocystis violascens DSM 198.</title>
        <authorList>
            <consortium name="US DOE Joint Genome Institute"/>
            <person name="Lucas S."/>
            <person name="Han J."/>
            <person name="Lapidus A."/>
            <person name="Cheng J.-F."/>
            <person name="Goodwin L."/>
            <person name="Pitluck S."/>
            <person name="Peters L."/>
            <person name="Ovchinnikova G."/>
            <person name="Teshima H."/>
            <person name="Detter J.C."/>
            <person name="Han C."/>
            <person name="Tapia R."/>
            <person name="Land M."/>
            <person name="Hauser L."/>
            <person name="Kyrpides N."/>
            <person name="Ivanova N."/>
            <person name="Pagani I."/>
            <person name="Vogl K."/>
            <person name="Liu Z."/>
            <person name="Frigaard N.-U."/>
            <person name="Bryant D."/>
            <person name="Woyke T."/>
        </authorList>
    </citation>
    <scope>NUCLEOTIDE SEQUENCE [LARGE SCALE GENOMIC DNA]</scope>
    <source>
        <strain evidence="3">ATCC 17096 / DSM 198 / 6111</strain>
    </source>
</reference>
<sequence length="714" mass="80142">MPISELSLTAAELEERLDLYLDAALSSRRTAAQPARELAAFDRARQRFVLHWGAVIARDNAELAYQFSAHAPAAMRLMDLDAVESWLLHAMDLYDKKGQMLAIRAFQSAADFAAHRQERISGKALEECTGILEHFVCGLNGRSLKIAVDIQSFTDTESIFLPPVVGRLPDRAANFRLYKAMTVHLWAQNWYGTWRGGWLLEALDSGRLASADLPRFHALETARLDACIARDFPGLHRDLLALRRLLETDESQTDAAWRSLARPLADVRDSLRLAGESGGGLAEAGCYAGILQPDAVRACLAKRAAAERNAFRIALARLIEDRDGRPPGEDRPDAETLPETRARLAARDRADPDSPSGIRYELFLDGQPIAPPPDAVSTMASIVQDLGEIPPDYLVAAGPGLYRPNQGDDDSEPDSAWAGTYHEEGAFLYDEWDHRRRHHRKNWCVLRERMIEPGDPGFYRETLRRYGGLIKSIRRTFEILRGEDRRLRRQTDGEEVDIDALVDAHADVQAGLEMTDRLFTRLDRRERDIAVLFMVDMSGSTKGWINRAERESLILLAESLATLGDRFAIHGFSGWGRKRCEIFPVKGFDQPYDEAAKARICGIEPRDYTRMGAPIRHLTRLLQAQPARTRLLVTLSDGKPDDYDPQYRGDYGIEDTRQALFEARLAGVHPFCITIDETGADYLPHLYGPASFAVVSDVARLPLKVTEIYRRLTS</sequence>
<dbReference type="PANTHER" id="PTHR41248:SF1">
    <property type="entry name" value="NORD PROTEIN"/>
    <property type="match status" value="1"/>
</dbReference>
<dbReference type="AlphaFoldDB" id="I3YBM8"/>
<accession>I3YBM8</accession>
<dbReference type="Gene3D" id="3.40.50.410">
    <property type="entry name" value="von Willebrand factor, type A domain"/>
    <property type="match status" value="1"/>
</dbReference>
<dbReference type="eggNOG" id="COG4548">
    <property type="taxonomic scope" value="Bacteria"/>
</dbReference>
<dbReference type="Proteomes" id="UP000006062">
    <property type="component" value="Chromosome"/>
</dbReference>
<gene>
    <name evidence="2" type="ordered locus">Thivi_2455</name>
</gene>
<dbReference type="InterPro" id="IPR002035">
    <property type="entry name" value="VWF_A"/>
</dbReference>
<dbReference type="CDD" id="cd01454">
    <property type="entry name" value="vWA_norD_type"/>
    <property type="match status" value="1"/>
</dbReference>
<keyword evidence="3" id="KW-1185">Reference proteome</keyword>
<dbReference type="OrthoDB" id="9758211at2"/>
<dbReference type="STRING" id="765911.Thivi_2455"/>
<proteinExistence type="predicted"/>
<organism evidence="2 3">
    <name type="scientific">Thiocystis violascens (strain ATCC 17096 / DSM 198 / 6111)</name>
    <name type="common">Chromatium violascens</name>
    <dbReference type="NCBI Taxonomy" id="765911"/>
    <lineage>
        <taxon>Bacteria</taxon>
        <taxon>Pseudomonadati</taxon>
        <taxon>Pseudomonadota</taxon>
        <taxon>Gammaproteobacteria</taxon>
        <taxon>Chromatiales</taxon>
        <taxon>Chromatiaceae</taxon>
        <taxon>Thiocystis</taxon>
    </lineage>
</organism>
<dbReference type="InterPro" id="IPR036465">
    <property type="entry name" value="vWFA_dom_sf"/>
</dbReference>
<evidence type="ECO:0000313" key="2">
    <source>
        <dbReference type="EMBL" id="AFL74396.1"/>
    </source>
</evidence>
<dbReference type="RefSeq" id="WP_014778841.1">
    <property type="nucleotide sequence ID" value="NC_018012.1"/>
</dbReference>
<dbReference type="PANTHER" id="PTHR41248">
    <property type="entry name" value="NORD PROTEIN"/>
    <property type="match status" value="1"/>
</dbReference>
<feature type="domain" description="VWFA" evidence="1">
    <location>
        <begin position="530"/>
        <end position="712"/>
    </location>
</feature>
<dbReference type="HOGENOM" id="CLU_024042_0_0_6"/>
<evidence type="ECO:0000259" key="1">
    <source>
        <dbReference type="PROSITE" id="PS50234"/>
    </source>
</evidence>
<dbReference type="SUPFAM" id="SSF53300">
    <property type="entry name" value="vWA-like"/>
    <property type="match status" value="1"/>
</dbReference>
<name>I3YBM8_THIV6</name>
<evidence type="ECO:0000313" key="3">
    <source>
        <dbReference type="Proteomes" id="UP000006062"/>
    </source>
</evidence>
<dbReference type="PROSITE" id="PS50234">
    <property type="entry name" value="VWFA"/>
    <property type="match status" value="1"/>
</dbReference>
<dbReference type="EMBL" id="CP003154">
    <property type="protein sequence ID" value="AFL74396.1"/>
    <property type="molecule type" value="Genomic_DNA"/>
</dbReference>
<dbReference type="InterPro" id="IPR051928">
    <property type="entry name" value="NorD/CobT"/>
</dbReference>
<protein>
    <recommendedName>
        <fullName evidence="1">VWFA domain-containing protein</fullName>
    </recommendedName>
</protein>